<evidence type="ECO:0000256" key="6">
    <source>
        <dbReference type="SAM" id="Phobius"/>
    </source>
</evidence>
<sequence length="521" mass="55887">MPEFVSDFFSGNFQPHGYCLLWRPELVWTHVISDALIAGAYFSIPIALVTFLRRRPDVEFGGMFWLFALFILSCGLTHVMGIWNLWHGDYALEATIKAITAAASVPTAILLWPLIPRALAIPSPSMLQRKNDELAAALAERDAALDRLQAEIAQRERAEAALVHANKMEAVGQLTGGIAHDFNNLLQAISGNLELIQMVPGDEAKVTRWAGNAAQAAERGTKLTGQLLTFSRQQRLEARPVNVAPLLTGMEDLLRNSVGPTVGLRIEVDGDVGAVSSDPTQLELAILNCAINGRDAMPSGGTLIIRAEHEGERVAIRVIDHGVGMSADVAQRALEPFFTTKGPGQGTGLGLSMAYGVALAAGGELSIDSRIGEGTVVTFLLPKVAESEDRKDETSGQSGATQQRTAEILLVDDDASVRSTVADMLRSRGHSVIEVSDGPQALLQLERSAVDVMLLDFAMPGMNGAEVASHALGLRPGLRLLFLSGFSDSEAIDRAVKGRARVLRKPITADELARAVNELID</sequence>
<proteinExistence type="predicted"/>
<evidence type="ECO:0000256" key="2">
    <source>
        <dbReference type="ARBA" id="ARBA00012438"/>
    </source>
</evidence>
<evidence type="ECO:0000313" key="10">
    <source>
        <dbReference type="Proteomes" id="UP001156703"/>
    </source>
</evidence>
<dbReference type="PROSITE" id="PS50110">
    <property type="entry name" value="RESPONSE_REGULATORY"/>
    <property type="match status" value="1"/>
</dbReference>
<reference evidence="10" key="1">
    <citation type="journal article" date="2019" name="Int. J. Syst. Evol. Microbiol.">
        <title>The Global Catalogue of Microorganisms (GCM) 10K type strain sequencing project: providing services to taxonomists for standard genome sequencing and annotation.</title>
        <authorList>
            <consortium name="The Broad Institute Genomics Platform"/>
            <consortium name="The Broad Institute Genome Sequencing Center for Infectious Disease"/>
            <person name="Wu L."/>
            <person name="Ma J."/>
        </authorList>
    </citation>
    <scope>NUCLEOTIDE SEQUENCE [LARGE SCALE GENOMIC DNA]</scope>
    <source>
        <strain evidence="10">NBRC 102146</strain>
    </source>
</reference>
<dbReference type="PANTHER" id="PTHR43065">
    <property type="entry name" value="SENSOR HISTIDINE KINASE"/>
    <property type="match status" value="1"/>
</dbReference>
<dbReference type="RefSeq" id="WP_029941810.1">
    <property type="nucleotide sequence ID" value="NZ_BSOO01000010.1"/>
</dbReference>
<dbReference type="SUPFAM" id="SSF55874">
    <property type="entry name" value="ATPase domain of HSP90 chaperone/DNA topoisomerase II/histidine kinase"/>
    <property type="match status" value="1"/>
</dbReference>
<dbReference type="PANTHER" id="PTHR43065:SF49">
    <property type="entry name" value="HISTIDINE KINASE"/>
    <property type="match status" value="1"/>
</dbReference>
<dbReference type="Gene3D" id="3.30.565.10">
    <property type="entry name" value="Histidine kinase-like ATPase, C-terminal domain"/>
    <property type="match status" value="1"/>
</dbReference>
<gene>
    <name evidence="9" type="ORF">GCM10007925_12720</name>
</gene>
<dbReference type="Gene3D" id="1.10.287.130">
    <property type="match status" value="1"/>
</dbReference>
<dbReference type="SMART" id="SM00387">
    <property type="entry name" value="HATPase_c"/>
    <property type="match status" value="1"/>
</dbReference>
<dbReference type="SMART" id="SM00448">
    <property type="entry name" value="REC"/>
    <property type="match status" value="1"/>
</dbReference>
<comment type="catalytic activity">
    <reaction evidence="1">
        <text>ATP + protein L-histidine = ADP + protein N-phospho-L-histidine.</text>
        <dbReference type="EC" id="2.7.13.3"/>
    </reaction>
</comment>
<keyword evidence="10" id="KW-1185">Reference proteome</keyword>
<dbReference type="Pfam" id="PF02518">
    <property type="entry name" value="HATPase_c"/>
    <property type="match status" value="1"/>
</dbReference>
<dbReference type="EC" id="2.7.13.3" evidence="2"/>
<evidence type="ECO:0000256" key="3">
    <source>
        <dbReference type="ARBA" id="ARBA00022553"/>
    </source>
</evidence>
<dbReference type="Pfam" id="PF25487">
    <property type="entry name" value="ETR1_N"/>
    <property type="match status" value="1"/>
</dbReference>
<dbReference type="SUPFAM" id="SSF52172">
    <property type="entry name" value="CheY-like"/>
    <property type="match status" value="1"/>
</dbReference>
<keyword evidence="5" id="KW-0175">Coiled coil</keyword>
<dbReference type="SUPFAM" id="SSF47384">
    <property type="entry name" value="Homodimeric domain of signal transducing histidine kinase"/>
    <property type="match status" value="1"/>
</dbReference>
<accession>A0ABQ5Z439</accession>
<dbReference type="SMART" id="SM00388">
    <property type="entry name" value="HisKA"/>
    <property type="match status" value="1"/>
</dbReference>
<evidence type="ECO:0000256" key="4">
    <source>
        <dbReference type="PROSITE-ProRule" id="PRU00169"/>
    </source>
</evidence>
<dbReference type="InterPro" id="IPR003594">
    <property type="entry name" value="HATPase_dom"/>
</dbReference>
<feature type="transmembrane region" description="Helical" evidence="6">
    <location>
        <begin position="64"/>
        <end position="86"/>
    </location>
</feature>
<feature type="domain" description="Histidine kinase" evidence="7">
    <location>
        <begin position="177"/>
        <end position="385"/>
    </location>
</feature>
<keyword evidence="6" id="KW-0812">Transmembrane</keyword>
<dbReference type="Pfam" id="PF00072">
    <property type="entry name" value="Response_reg"/>
    <property type="match status" value="1"/>
</dbReference>
<dbReference type="Gene3D" id="3.40.50.2300">
    <property type="match status" value="1"/>
</dbReference>
<comment type="caution">
    <text evidence="9">The sequence shown here is derived from an EMBL/GenBank/DDBJ whole genome shotgun (WGS) entry which is preliminary data.</text>
</comment>
<dbReference type="InterPro" id="IPR003661">
    <property type="entry name" value="HisK_dim/P_dom"/>
</dbReference>
<keyword evidence="3 4" id="KW-0597">Phosphoprotein</keyword>
<dbReference type="InterPro" id="IPR001789">
    <property type="entry name" value="Sig_transdc_resp-reg_receiver"/>
</dbReference>
<dbReference type="InterPro" id="IPR036890">
    <property type="entry name" value="HATPase_C_sf"/>
</dbReference>
<evidence type="ECO:0000256" key="5">
    <source>
        <dbReference type="SAM" id="Coils"/>
    </source>
</evidence>
<keyword evidence="6" id="KW-0472">Membrane</keyword>
<evidence type="ECO:0000259" key="7">
    <source>
        <dbReference type="PROSITE" id="PS50109"/>
    </source>
</evidence>
<dbReference type="InterPro" id="IPR005467">
    <property type="entry name" value="His_kinase_dom"/>
</dbReference>
<dbReference type="PROSITE" id="PS50109">
    <property type="entry name" value="HIS_KIN"/>
    <property type="match status" value="1"/>
</dbReference>
<dbReference type="PRINTS" id="PR00344">
    <property type="entry name" value="BCTRLSENSOR"/>
</dbReference>
<protein>
    <recommendedName>
        <fullName evidence="2">histidine kinase</fullName>
        <ecNumber evidence="2">2.7.13.3</ecNumber>
    </recommendedName>
</protein>
<feature type="modified residue" description="4-aspartylphosphate" evidence="4">
    <location>
        <position position="456"/>
    </location>
</feature>
<name>A0ABQ5Z439_9SPHN</name>
<feature type="coiled-coil region" evidence="5">
    <location>
        <begin position="127"/>
        <end position="161"/>
    </location>
</feature>
<dbReference type="InterPro" id="IPR011006">
    <property type="entry name" value="CheY-like_superfamily"/>
</dbReference>
<dbReference type="CDD" id="cd00156">
    <property type="entry name" value="REC"/>
    <property type="match status" value="1"/>
</dbReference>
<evidence type="ECO:0000259" key="8">
    <source>
        <dbReference type="PROSITE" id="PS50110"/>
    </source>
</evidence>
<evidence type="ECO:0000256" key="1">
    <source>
        <dbReference type="ARBA" id="ARBA00000085"/>
    </source>
</evidence>
<dbReference type="Pfam" id="PF00512">
    <property type="entry name" value="HisKA"/>
    <property type="match status" value="1"/>
</dbReference>
<feature type="domain" description="Response regulatory" evidence="8">
    <location>
        <begin position="407"/>
        <end position="520"/>
    </location>
</feature>
<dbReference type="InterPro" id="IPR036097">
    <property type="entry name" value="HisK_dim/P_sf"/>
</dbReference>
<organism evidence="9 10">
    <name type="scientific">Sphingomonas astaxanthinifaciens DSM 22298</name>
    <dbReference type="NCBI Taxonomy" id="1123267"/>
    <lineage>
        <taxon>Bacteria</taxon>
        <taxon>Pseudomonadati</taxon>
        <taxon>Pseudomonadota</taxon>
        <taxon>Alphaproteobacteria</taxon>
        <taxon>Sphingomonadales</taxon>
        <taxon>Sphingomonadaceae</taxon>
        <taxon>Sphingomonas</taxon>
    </lineage>
</organism>
<dbReference type="Proteomes" id="UP001156703">
    <property type="component" value="Unassembled WGS sequence"/>
</dbReference>
<evidence type="ECO:0000313" key="9">
    <source>
        <dbReference type="EMBL" id="GLR47560.1"/>
    </source>
</evidence>
<dbReference type="EMBL" id="BSOO01000010">
    <property type="protein sequence ID" value="GLR47560.1"/>
    <property type="molecule type" value="Genomic_DNA"/>
</dbReference>
<feature type="transmembrane region" description="Helical" evidence="6">
    <location>
        <begin position="31"/>
        <end position="52"/>
    </location>
</feature>
<dbReference type="InterPro" id="IPR058544">
    <property type="entry name" value="ETR1_N"/>
</dbReference>
<dbReference type="CDD" id="cd00082">
    <property type="entry name" value="HisKA"/>
    <property type="match status" value="1"/>
</dbReference>
<dbReference type="InterPro" id="IPR004358">
    <property type="entry name" value="Sig_transdc_His_kin-like_C"/>
</dbReference>
<keyword evidence="6" id="KW-1133">Transmembrane helix</keyword>